<gene>
    <name evidence="1" type="ORF">DPMN_172084</name>
</gene>
<protein>
    <submittedName>
        <fullName evidence="1">Uncharacterized protein</fullName>
    </submittedName>
</protein>
<dbReference type="AlphaFoldDB" id="A0A9D4E052"/>
<comment type="caution">
    <text evidence="1">The sequence shown here is derived from an EMBL/GenBank/DDBJ whole genome shotgun (WGS) entry which is preliminary data.</text>
</comment>
<accession>A0A9D4E052</accession>
<evidence type="ECO:0000313" key="2">
    <source>
        <dbReference type="Proteomes" id="UP000828390"/>
    </source>
</evidence>
<keyword evidence="2" id="KW-1185">Reference proteome</keyword>
<organism evidence="1 2">
    <name type="scientific">Dreissena polymorpha</name>
    <name type="common">Zebra mussel</name>
    <name type="synonym">Mytilus polymorpha</name>
    <dbReference type="NCBI Taxonomy" id="45954"/>
    <lineage>
        <taxon>Eukaryota</taxon>
        <taxon>Metazoa</taxon>
        <taxon>Spiralia</taxon>
        <taxon>Lophotrochozoa</taxon>
        <taxon>Mollusca</taxon>
        <taxon>Bivalvia</taxon>
        <taxon>Autobranchia</taxon>
        <taxon>Heteroconchia</taxon>
        <taxon>Euheterodonta</taxon>
        <taxon>Imparidentia</taxon>
        <taxon>Neoheterodontei</taxon>
        <taxon>Myida</taxon>
        <taxon>Dreissenoidea</taxon>
        <taxon>Dreissenidae</taxon>
        <taxon>Dreissena</taxon>
    </lineage>
</organism>
<name>A0A9D4E052_DREPO</name>
<reference evidence="1" key="1">
    <citation type="journal article" date="2019" name="bioRxiv">
        <title>The Genome of the Zebra Mussel, Dreissena polymorpha: A Resource for Invasive Species Research.</title>
        <authorList>
            <person name="McCartney M.A."/>
            <person name="Auch B."/>
            <person name="Kono T."/>
            <person name="Mallez S."/>
            <person name="Zhang Y."/>
            <person name="Obille A."/>
            <person name="Becker A."/>
            <person name="Abrahante J.E."/>
            <person name="Garbe J."/>
            <person name="Badalamenti J.P."/>
            <person name="Herman A."/>
            <person name="Mangelson H."/>
            <person name="Liachko I."/>
            <person name="Sullivan S."/>
            <person name="Sone E.D."/>
            <person name="Koren S."/>
            <person name="Silverstein K.A.T."/>
            <person name="Beckman K.B."/>
            <person name="Gohl D.M."/>
        </authorList>
    </citation>
    <scope>NUCLEOTIDE SEQUENCE</scope>
    <source>
        <strain evidence="1">Duluth1</strain>
        <tissue evidence="1">Whole animal</tissue>
    </source>
</reference>
<reference evidence="1" key="2">
    <citation type="submission" date="2020-11" db="EMBL/GenBank/DDBJ databases">
        <authorList>
            <person name="McCartney M.A."/>
            <person name="Auch B."/>
            <person name="Kono T."/>
            <person name="Mallez S."/>
            <person name="Becker A."/>
            <person name="Gohl D.M."/>
            <person name="Silverstein K.A.T."/>
            <person name="Koren S."/>
            <person name="Bechman K.B."/>
            <person name="Herman A."/>
            <person name="Abrahante J.E."/>
            <person name="Garbe J."/>
        </authorList>
    </citation>
    <scope>NUCLEOTIDE SEQUENCE</scope>
    <source>
        <strain evidence="1">Duluth1</strain>
        <tissue evidence="1">Whole animal</tissue>
    </source>
</reference>
<evidence type="ECO:0000313" key="1">
    <source>
        <dbReference type="EMBL" id="KAH3770791.1"/>
    </source>
</evidence>
<proteinExistence type="predicted"/>
<dbReference type="Proteomes" id="UP000828390">
    <property type="component" value="Unassembled WGS sequence"/>
</dbReference>
<sequence>MDTVLPVSNDSAISSAKIRQVLRVLSSETCLRFLWLRRDEVIIVKTSSSSLYTCRGLFQVNRIGTSESAEEEEDLSAWR</sequence>
<dbReference type="EMBL" id="JAIWYP010000009">
    <property type="protein sequence ID" value="KAH3770791.1"/>
    <property type="molecule type" value="Genomic_DNA"/>
</dbReference>